<organism evidence="2 3">
    <name type="scientific">Desulfovibrio subterraneus</name>
    <dbReference type="NCBI Taxonomy" id="2718620"/>
    <lineage>
        <taxon>Bacteria</taxon>
        <taxon>Pseudomonadati</taxon>
        <taxon>Thermodesulfobacteriota</taxon>
        <taxon>Desulfovibrionia</taxon>
        <taxon>Desulfovibrionales</taxon>
        <taxon>Desulfovibrionaceae</taxon>
        <taxon>Desulfovibrio</taxon>
    </lineage>
</organism>
<evidence type="ECO:0000256" key="1">
    <source>
        <dbReference type="SAM" id="MobiDB-lite"/>
    </source>
</evidence>
<dbReference type="AlphaFoldDB" id="A0A7J0BH59"/>
<evidence type="ECO:0000313" key="3">
    <source>
        <dbReference type="Proteomes" id="UP000503840"/>
    </source>
</evidence>
<accession>A0A7J0BH59</accession>
<gene>
    <name evidence="2" type="ORF">DSM101010T_14240</name>
</gene>
<reference evidence="2 3" key="1">
    <citation type="submission" date="2020-05" db="EMBL/GenBank/DDBJ databases">
        <title>Draft genome sequence of Desulfovibrio sp. strain HN2T.</title>
        <authorList>
            <person name="Ueno A."/>
            <person name="Tamazawa S."/>
            <person name="Tamamura S."/>
            <person name="Murakami T."/>
            <person name="Kiyama T."/>
            <person name="Inomata H."/>
            <person name="Amano Y."/>
            <person name="Miyakawa K."/>
            <person name="Tamaki H."/>
            <person name="Naganuma T."/>
            <person name="Kaneko K."/>
        </authorList>
    </citation>
    <scope>NUCLEOTIDE SEQUENCE [LARGE SCALE GENOMIC DNA]</scope>
    <source>
        <strain evidence="2 3">HN2</strain>
    </source>
</reference>
<feature type="compositionally biased region" description="Basic and acidic residues" evidence="1">
    <location>
        <begin position="24"/>
        <end position="39"/>
    </location>
</feature>
<feature type="region of interest" description="Disordered" evidence="1">
    <location>
        <begin position="1"/>
        <end position="39"/>
    </location>
</feature>
<protein>
    <submittedName>
        <fullName evidence="2">Uncharacterized protein</fullName>
    </submittedName>
</protein>
<dbReference type="Proteomes" id="UP000503840">
    <property type="component" value="Unassembled WGS sequence"/>
</dbReference>
<evidence type="ECO:0000313" key="2">
    <source>
        <dbReference type="EMBL" id="GFM33059.1"/>
    </source>
</evidence>
<dbReference type="EMBL" id="BLVO01000013">
    <property type="protein sequence ID" value="GFM33059.1"/>
    <property type="molecule type" value="Genomic_DNA"/>
</dbReference>
<sequence>MAGGEGGFNGYDEPLARKGGVNKGSKEHGGKPEKQIKPS</sequence>
<proteinExistence type="predicted"/>
<name>A0A7J0BH59_9BACT</name>
<comment type="caution">
    <text evidence="2">The sequence shown here is derived from an EMBL/GenBank/DDBJ whole genome shotgun (WGS) entry which is preliminary data.</text>
</comment>
<keyword evidence="3" id="KW-1185">Reference proteome</keyword>